<dbReference type="PANTHER" id="PTHR43308">
    <property type="entry name" value="OUTER MEMBRANE PROTEIN ALPHA-RELATED"/>
    <property type="match status" value="1"/>
</dbReference>
<feature type="region of interest" description="Disordered" evidence="1">
    <location>
        <begin position="25"/>
        <end position="61"/>
    </location>
</feature>
<evidence type="ECO:0000313" key="5">
    <source>
        <dbReference type="Proteomes" id="UP000490800"/>
    </source>
</evidence>
<dbReference type="RefSeq" id="WP_157331827.1">
    <property type="nucleotide sequence ID" value="NZ_RHLK01000001.1"/>
</dbReference>
<dbReference type="Pfam" id="PF00395">
    <property type="entry name" value="SLH"/>
    <property type="match status" value="3"/>
</dbReference>
<evidence type="ECO:0000256" key="2">
    <source>
        <dbReference type="SAM" id="SignalP"/>
    </source>
</evidence>
<dbReference type="AlphaFoldDB" id="A0A7X3FE26"/>
<protein>
    <submittedName>
        <fullName evidence="4">S-layer homology domain-containing protein</fullName>
    </submittedName>
</protein>
<dbReference type="Proteomes" id="UP000490800">
    <property type="component" value="Unassembled WGS sequence"/>
</dbReference>
<organism evidence="4 5">
    <name type="scientific">Paenibacillus lutrae</name>
    <dbReference type="NCBI Taxonomy" id="2078573"/>
    <lineage>
        <taxon>Bacteria</taxon>
        <taxon>Bacillati</taxon>
        <taxon>Bacillota</taxon>
        <taxon>Bacilli</taxon>
        <taxon>Bacillales</taxon>
        <taxon>Paenibacillaceae</taxon>
        <taxon>Paenibacillus</taxon>
    </lineage>
</organism>
<accession>A0A7X3FE26</accession>
<dbReference type="OrthoDB" id="5845122at2"/>
<feature type="domain" description="SLH" evidence="3">
    <location>
        <begin position="141"/>
        <end position="203"/>
    </location>
</feature>
<keyword evidence="2" id="KW-0732">Signal</keyword>
<comment type="caution">
    <text evidence="4">The sequence shown here is derived from an EMBL/GenBank/DDBJ whole genome shotgun (WGS) entry which is preliminary data.</text>
</comment>
<dbReference type="PROSITE" id="PS51272">
    <property type="entry name" value="SLH"/>
    <property type="match status" value="3"/>
</dbReference>
<keyword evidence="5" id="KW-1185">Reference proteome</keyword>
<name>A0A7X3FE26_9BACL</name>
<gene>
    <name evidence="4" type="ORF">EDM21_00335</name>
</gene>
<evidence type="ECO:0000256" key="1">
    <source>
        <dbReference type="SAM" id="MobiDB-lite"/>
    </source>
</evidence>
<reference evidence="4 5" key="1">
    <citation type="journal article" date="2019" name="Microorganisms">
        <title>Paenibacillus lutrae sp. nov., A Chitinolytic Species Isolated from A River Otter in Castril Natural Park, Granada, Spain.</title>
        <authorList>
            <person name="Rodriguez M."/>
            <person name="Reina J.C."/>
            <person name="Bejar V."/>
            <person name="Llamas I."/>
        </authorList>
    </citation>
    <scope>NUCLEOTIDE SEQUENCE [LARGE SCALE GENOMIC DNA]</scope>
    <source>
        <strain evidence="4 5">N10</strain>
    </source>
</reference>
<dbReference type="PANTHER" id="PTHR43308:SF5">
    <property type="entry name" value="S-LAYER PROTEIN _ PEPTIDOGLYCAN ENDO-BETA-N-ACETYLGLUCOSAMINIDASE"/>
    <property type="match status" value="1"/>
</dbReference>
<feature type="signal peptide" evidence="2">
    <location>
        <begin position="1"/>
        <end position="28"/>
    </location>
</feature>
<proteinExistence type="predicted"/>
<dbReference type="InterPro" id="IPR001119">
    <property type="entry name" value="SLH_dom"/>
</dbReference>
<feature type="domain" description="SLH" evidence="3">
    <location>
        <begin position="206"/>
        <end position="269"/>
    </location>
</feature>
<evidence type="ECO:0000313" key="4">
    <source>
        <dbReference type="EMBL" id="MVO98005.1"/>
    </source>
</evidence>
<feature type="chain" id="PRO_5031172225" evidence="2">
    <location>
        <begin position="29"/>
        <end position="415"/>
    </location>
</feature>
<evidence type="ECO:0000259" key="3">
    <source>
        <dbReference type="PROSITE" id="PS51272"/>
    </source>
</evidence>
<feature type="compositionally biased region" description="Basic and acidic residues" evidence="1">
    <location>
        <begin position="29"/>
        <end position="61"/>
    </location>
</feature>
<feature type="domain" description="SLH" evidence="3">
    <location>
        <begin position="72"/>
        <end position="136"/>
    </location>
</feature>
<dbReference type="InterPro" id="IPR051465">
    <property type="entry name" value="Cell_Envelope_Struct_Comp"/>
</dbReference>
<sequence>MKKLKLKQTVASTLVLAVALGGGSAAFADGKDRDGGHEKYENREKDKDRSKDWNKDWKDDKRGDKYDDGDLKLDFDDLKGSDVEWALKYIASLASKRVFEGYEDGSFKPRNTITRIEAITAAVRLMGLRDQAESDQEKNTKLNFKDADKIPGWAVGYVSVALENDLFTESDDMVQPSKPADRLWATILLVKAMKLDAEAKAKVNTKLSFKDAKQIPAGAVGYVAVAVEKGLIDGFEDNTFRPNTPVTRAQLAALLDRTDTQIPDKDPNTAVGKVAGTVSQNTLVLDQNGTLKTYALHPDAFVYRNGAKVNASALQSGDTVKLRSYNNTVVFIEVTKAAEADRTLLTTGFFDSMTLNKDGRIATITITTNVNGTVQKSTYQVASNVSIQGDVNKLVPPTVVELKGKDKTVQSIVIK</sequence>
<dbReference type="EMBL" id="RHLK01000001">
    <property type="protein sequence ID" value="MVO98005.1"/>
    <property type="molecule type" value="Genomic_DNA"/>
</dbReference>